<comment type="caution">
    <text evidence="2">The sequence shown here is derived from an EMBL/GenBank/DDBJ whole genome shotgun (WGS) entry which is preliminary data.</text>
</comment>
<dbReference type="Gene3D" id="3.60.10.10">
    <property type="entry name" value="Endonuclease/exonuclease/phosphatase"/>
    <property type="match status" value="1"/>
</dbReference>
<organism evidence="2 3">
    <name type="scientific">Operophtera brumata</name>
    <name type="common">Winter moth</name>
    <name type="synonym">Phalaena brumata</name>
    <dbReference type="NCBI Taxonomy" id="104452"/>
    <lineage>
        <taxon>Eukaryota</taxon>
        <taxon>Metazoa</taxon>
        <taxon>Ecdysozoa</taxon>
        <taxon>Arthropoda</taxon>
        <taxon>Hexapoda</taxon>
        <taxon>Insecta</taxon>
        <taxon>Pterygota</taxon>
        <taxon>Neoptera</taxon>
        <taxon>Endopterygota</taxon>
        <taxon>Lepidoptera</taxon>
        <taxon>Glossata</taxon>
        <taxon>Ditrysia</taxon>
        <taxon>Geometroidea</taxon>
        <taxon>Geometridae</taxon>
        <taxon>Larentiinae</taxon>
        <taxon>Operophtera</taxon>
    </lineage>
</organism>
<gene>
    <name evidence="2" type="ORF">OBRU01_14726</name>
</gene>
<evidence type="ECO:0000259" key="1">
    <source>
        <dbReference type="Pfam" id="PF14529"/>
    </source>
</evidence>
<dbReference type="Pfam" id="PF14529">
    <property type="entry name" value="Exo_endo_phos_2"/>
    <property type="match status" value="1"/>
</dbReference>
<name>A0A0L7L5W6_OPEBR</name>
<dbReference type="InterPro" id="IPR005135">
    <property type="entry name" value="Endo/exonuclease/phosphatase"/>
</dbReference>
<dbReference type="Proteomes" id="UP000037510">
    <property type="component" value="Unassembled WGS sequence"/>
</dbReference>
<dbReference type="AlphaFoldDB" id="A0A0L7L5W6"/>
<dbReference type="InterPro" id="IPR036691">
    <property type="entry name" value="Endo/exonu/phosph_ase_sf"/>
</dbReference>
<feature type="domain" description="Endonuclease/exonuclease/phosphatase" evidence="1">
    <location>
        <begin position="18"/>
        <end position="113"/>
    </location>
</feature>
<evidence type="ECO:0000313" key="2">
    <source>
        <dbReference type="EMBL" id="KOB70810.1"/>
    </source>
</evidence>
<proteinExistence type="predicted"/>
<evidence type="ECO:0000313" key="3">
    <source>
        <dbReference type="Proteomes" id="UP000037510"/>
    </source>
</evidence>
<protein>
    <recommendedName>
        <fullName evidence="1">Endonuclease/exonuclease/phosphatase domain-containing protein</fullName>
    </recommendedName>
</protein>
<dbReference type="SUPFAM" id="SSF56219">
    <property type="entry name" value="DNase I-like"/>
    <property type="match status" value="1"/>
</dbReference>
<sequence length="171" mass="19406">MWVTIDITVNSIPKKLALCAVYLPPPSKLETLNQFLENSTDVLNHFDDAIIIGDFNMRFIKWSKVDSTSQLTPSNYNCGLGYSLIDFISVNALGQFNNLYNSDNVLLDLILSNIDDIKITPAPPLIVSDKSILNVNEMVAAFYKILKNYIESHVPKRKPYFSKHPPWFIPN</sequence>
<dbReference type="EMBL" id="JTDY01002740">
    <property type="protein sequence ID" value="KOB70810.1"/>
    <property type="molecule type" value="Genomic_DNA"/>
</dbReference>
<accession>A0A0L7L5W6</accession>
<keyword evidence="3" id="KW-1185">Reference proteome</keyword>
<reference evidence="2 3" key="1">
    <citation type="journal article" date="2015" name="Genome Biol. Evol.">
        <title>The genome of winter moth (Operophtera brumata) provides a genomic perspective on sexual dimorphism and phenology.</title>
        <authorList>
            <person name="Derks M.F."/>
            <person name="Smit S."/>
            <person name="Salis L."/>
            <person name="Schijlen E."/>
            <person name="Bossers A."/>
            <person name="Mateman C."/>
            <person name="Pijl A.S."/>
            <person name="de Ridder D."/>
            <person name="Groenen M.A."/>
            <person name="Visser M.E."/>
            <person name="Megens H.J."/>
        </authorList>
    </citation>
    <scope>NUCLEOTIDE SEQUENCE [LARGE SCALE GENOMIC DNA]</scope>
    <source>
        <strain evidence="2">WM2013NL</strain>
        <tissue evidence="2">Head and thorax</tissue>
    </source>
</reference>
<dbReference type="GO" id="GO:0003824">
    <property type="term" value="F:catalytic activity"/>
    <property type="evidence" value="ECO:0007669"/>
    <property type="project" value="InterPro"/>
</dbReference>